<keyword evidence="1" id="KW-0812">Transmembrane</keyword>
<dbReference type="RefSeq" id="WP_311835702.1">
    <property type="nucleotide sequence ID" value="NZ_JARQBJ010000005.1"/>
</dbReference>
<evidence type="ECO:0000256" key="1">
    <source>
        <dbReference type="SAM" id="Phobius"/>
    </source>
</evidence>
<protein>
    <submittedName>
        <fullName evidence="2">Uncharacterized protein</fullName>
    </submittedName>
</protein>
<dbReference type="Proteomes" id="UP001256711">
    <property type="component" value="Unassembled WGS sequence"/>
</dbReference>
<feature type="transmembrane region" description="Helical" evidence="1">
    <location>
        <begin position="12"/>
        <end position="31"/>
    </location>
</feature>
<proteinExistence type="predicted"/>
<gene>
    <name evidence="2" type="ORF">P7H43_11305</name>
</gene>
<reference evidence="2" key="1">
    <citation type="submission" date="2023-03" db="EMBL/GenBank/DDBJ databases">
        <authorList>
            <person name="Shen W."/>
            <person name="Cai J."/>
        </authorList>
    </citation>
    <scope>NUCLEOTIDE SEQUENCE</scope>
    <source>
        <strain evidence="2">B226-2</strain>
    </source>
</reference>
<feature type="transmembrane region" description="Helical" evidence="1">
    <location>
        <begin position="51"/>
        <end position="70"/>
    </location>
</feature>
<dbReference type="AlphaFoldDB" id="A0AAW8TZD8"/>
<keyword evidence="1" id="KW-1133">Transmembrane helix</keyword>
<dbReference type="EMBL" id="JARQBJ010000005">
    <property type="protein sequence ID" value="MDT2811064.1"/>
    <property type="molecule type" value="Genomic_DNA"/>
</dbReference>
<keyword evidence="1" id="KW-0472">Membrane</keyword>
<evidence type="ECO:0000313" key="2">
    <source>
        <dbReference type="EMBL" id="MDT2811064.1"/>
    </source>
</evidence>
<name>A0AAW8TZD8_9ENTE</name>
<evidence type="ECO:0000313" key="3">
    <source>
        <dbReference type="Proteomes" id="UP001256711"/>
    </source>
</evidence>
<sequence length="78" mass="8802">MKITNTDGMWELVGMELALLVIIGLLVYALLGKRKGTYSWEKQKGAKSAPVIIAIIALIVFSIYLGMYLYDCNVIEFW</sequence>
<comment type="caution">
    <text evidence="2">The sequence shown here is derived from an EMBL/GenBank/DDBJ whole genome shotgun (WGS) entry which is preliminary data.</text>
</comment>
<organism evidence="2 3">
    <name type="scientific">Enterococcus asini</name>
    <dbReference type="NCBI Taxonomy" id="57732"/>
    <lineage>
        <taxon>Bacteria</taxon>
        <taxon>Bacillati</taxon>
        <taxon>Bacillota</taxon>
        <taxon>Bacilli</taxon>
        <taxon>Lactobacillales</taxon>
        <taxon>Enterococcaceae</taxon>
        <taxon>Enterococcus</taxon>
    </lineage>
</organism>
<accession>A0AAW8TZD8</accession>